<dbReference type="InterPro" id="IPR052192">
    <property type="entry name" value="Insect_Ionotropic_Sensory_Rcpt"/>
</dbReference>
<feature type="transmembrane region" description="Helical" evidence="8">
    <location>
        <begin position="303"/>
        <end position="321"/>
    </location>
</feature>
<keyword evidence="4 8" id="KW-1133">Transmembrane helix</keyword>
<evidence type="ECO:0000313" key="10">
    <source>
        <dbReference type="EMBL" id="KAK5644461.1"/>
    </source>
</evidence>
<dbReference type="Gene3D" id="1.10.287.70">
    <property type="match status" value="1"/>
</dbReference>
<keyword evidence="3 8" id="KW-0812">Transmembrane</keyword>
<comment type="caution">
    <text evidence="10">The sequence shown here is derived from an EMBL/GenBank/DDBJ whole genome shotgun (WGS) entry which is preliminary data.</text>
</comment>
<dbReference type="Gene3D" id="3.40.190.10">
    <property type="entry name" value="Periplasmic binding protein-like II"/>
    <property type="match status" value="1"/>
</dbReference>
<gene>
    <name evidence="10" type="ORF">RI129_005761</name>
</gene>
<dbReference type="GO" id="GO:0005886">
    <property type="term" value="C:plasma membrane"/>
    <property type="evidence" value="ECO:0007669"/>
    <property type="project" value="UniProtKB-SubCell"/>
</dbReference>
<feature type="transmembrane region" description="Helical" evidence="8">
    <location>
        <begin position="556"/>
        <end position="575"/>
    </location>
</feature>
<keyword evidence="2" id="KW-1003">Cell membrane</keyword>
<evidence type="ECO:0000256" key="1">
    <source>
        <dbReference type="ARBA" id="ARBA00004651"/>
    </source>
</evidence>
<evidence type="ECO:0000256" key="7">
    <source>
        <dbReference type="ARBA" id="ARBA00023180"/>
    </source>
</evidence>
<organism evidence="10 11">
    <name type="scientific">Pyrocoelia pectoralis</name>
    <dbReference type="NCBI Taxonomy" id="417401"/>
    <lineage>
        <taxon>Eukaryota</taxon>
        <taxon>Metazoa</taxon>
        <taxon>Ecdysozoa</taxon>
        <taxon>Arthropoda</taxon>
        <taxon>Hexapoda</taxon>
        <taxon>Insecta</taxon>
        <taxon>Pterygota</taxon>
        <taxon>Neoptera</taxon>
        <taxon>Endopterygota</taxon>
        <taxon>Coleoptera</taxon>
        <taxon>Polyphaga</taxon>
        <taxon>Elateriformia</taxon>
        <taxon>Elateroidea</taxon>
        <taxon>Lampyridae</taxon>
        <taxon>Lampyrinae</taxon>
        <taxon>Pyrocoelia</taxon>
    </lineage>
</organism>
<keyword evidence="5 8" id="KW-0472">Membrane</keyword>
<keyword evidence="9" id="KW-0732">Signal</keyword>
<feature type="signal peptide" evidence="9">
    <location>
        <begin position="1"/>
        <end position="18"/>
    </location>
</feature>
<evidence type="ECO:0000256" key="4">
    <source>
        <dbReference type="ARBA" id="ARBA00022989"/>
    </source>
</evidence>
<evidence type="ECO:0000256" key="8">
    <source>
        <dbReference type="SAM" id="Phobius"/>
    </source>
</evidence>
<sequence>MLFLLCLVCAIFSREVVSSSQSQPNYKPLVEFSFEMFKQHSAITVVSTNDRFNAEMFELNSVYLSTTISLFEDVRELQPPKDVSHGFIIVSDNWEDILEMKKRSRNGALVMVVTEHKISTVTAFFMYAWSLRFKDIIMAQPGNNGGIYAFNPFLNHTKKFGIRQVEEINKFLTPKNYHGVTIQGTLFDTSPITVNVNGVFLGIDPMIIKTINQCLNVTIDTHVPYDGEHFGYKSKNGTATGAIKELYTKESEIAFNQIFVKDYHTPELTFTNTISDDCVCVIVPKASLIPKWTAIFYAFSNQVWIAIFIIITTAIIGLFIIRKYDINRTAKNIQNEHVYDHSWSTVCLDVCQALFNITYRNVFSSKYHNRLILGALFLHALIINTLFQGSLVTVTTSQKRYPDINTMKQLVESNYYISTYSPTLADIFNNTENPYMQKLSKRFILLDDESPPLPAILSRRLKHNFLFSTKQKGTQDIHIVQECARSFSLAYLVHRNAYFLHDFNDIIAKVVEAGLINQWNEMLKLNLSDMLEQNTYVEEHVEFPRPFTVIDLQTSFYILIVGLTISYIVFLFEYYSGRCYYVP</sequence>
<evidence type="ECO:0000256" key="6">
    <source>
        <dbReference type="ARBA" id="ARBA00023170"/>
    </source>
</evidence>
<name>A0AAN7VG22_9COLE</name>
<keyword evidence="11" id="KW-1185">Reference proteome</keyword>
<dbReference type="PANTHER" id="PTHR42643:SF38">
    <property type="entry name" value="IONOTROPIC RECEPTOR 100A"/>
    <property type="match status" value="1"/>
</dbReference>
<evidence type="ECO:0000313" key="11">
    <source>
        <dbReference type="Proteomes" id="UP001329430"/>
    </source>
</evidence>
<comment type="subcellular location">
    <subcellularLocation>
        <location evidence="1">Cell membrane</location>
        <topology evidence="1">Multi-pass membrane protein</topology>
    </subcellularLocation>
</comment>
<evidence type="ECO:0000256" key="2">
    <source>
        <dbReference type="ARBA" id="ARBA00022475"/>
    </source>
</evidence>
<proteinExistence type="predicted"/>
<keyword evidence="7" id="KW-0325">Glycoprotein</keyword>
<dbReference type="PANTHER" id="PTHR42643">
    <property type="entry name" value="IONOTROPIC RECEPTOR 20A-RELATED"/>
    <property type="match status" value="1"/>
</dbReference>
<dbReference type="Proteomes" id="UP001329430">
    <property type="component" value="Chromosome 4"/>
</dbReference>
<evidence type="ECO:0008006" key="12">
    <source>
        <dbReference type="Google" id="ProtNLM"/>
    </source>
</evidence>
<dbReference type="EMBL" id="JAVRBK010000004">
    <property type="protein sequence ID" value="KAK5644461.1"/>
    <property type="molecule type" value="Genomic_DNA"/>
</dbReference>
<keyword evidence="6" id="KW-0675">Receptor</keyword>
<evidence type="ECO:0000256" key="3">
    <source>
        <dbReference type="ARBA" id="ARBA00022692"/>
    </source>
</evidence>
<dbReference type="AlphaFoldDB" id="A0AAN7VG22"/>
<protein>
    <recommendedName>
        <fullName evidence="12">Ionotropic glutamate receptor C-terminal domain-containing protein</fullName>
    </recommendedName>
</protein>
<evidence type="ECO:0000256" key="9">
    <source>
        <dbReference type="SAM" id="SignalP"/>
    </source>
</evidence>
<dbReference type="SUPFAM" id="SSF53850">
    <property type="entry name" value="Periplasmic binding protein-like II"/>
    <property type="match status" value="1"/>
</dbReference>
<feature type="transmembrane region" description="Helical" evidence="8">
    <location>
        <begin position="371"/>
        <end position="391"/>
    </location>
</feature>
<evidence type="ECO:0000256" key="5">
    <source>
        <dbReference type="ARBA" id="ARBA00023136"/>
    </source>
</evidence>
<feature type="chain" id="PRO_5042812761" description="Ionotropic glutamate receptor C-terminal domain-containing protein" evidence="9">
    <location>
        <begin position="19"/>
        <end position="583"/>
    </location>
</feature>
<reference evidence="10 11" key="1">
    <citation type="journal article" date="2024" name="Insects">
        <title>An Improved Chromosome-Level Genome Assembly of the Firefly Pyrocoelia pectoralis.</title>
        <authorList>
            <person name="Fu X."/>
            <person name="Meyer-Rochow V.B."/>
            <person name="Ballantyne L."/>
            <person name="Zhu X."/>
        </authorList>
    </citation>
    <scope>NUCLEOTIDE SEQUENCE [LARGE SCALE GENOMIC DNA]</scope>
    <source>
        <strain evidence="10">XCY_ONT2</strain>
    </source>
</reference>
<accession>A0AAN7VG22</accession>